<protein>
    <submittedName>
        <fullName evidence="2">Uncharacterized protein</fullName>
    </submittedName>
</protein>
<reference evidence="2" key="1">
    <citation type="submission" date="2020-05" db="EMBL/GenBank/DDBJ databases">
        <title>Mycena genomes resolve the evolution of fungal bioluminescence.</title>
        <authorList>
            <person name="Tsai I.J."/>
        </authorList>
    </citation>
    <scope>NUCLEOTIDE SEQUENCE</scope>
    <source>
        <strain evidence="2">CCC161011</strain>
    </source>
</reference>
<feature type="region of interest" description="Disordered" evidence="1">
    <location>
        <begin position="166"/>
        <end position="205"/>
    </location>
</feature>
<organism evidence="2 3">
    <name type="scientific">Mycena venus</name>
    <dbReference type="NCBI Taxonomy" id="2733690"/>
    <lineage>
        <taxon>Eukaryota</taxon>
        <taxon>Fungi</taxon>
        <taxon>Dikarya</taxon>
        <taxon>Basidiomycota</taxon>
        <taxon>Agaricomycotina</taxon>
        <taxon>Agaricomycetes</taxon>
        <taxon>Agaricomycetidae</taxon>
        <taxon>Agaricales</taxon>
        <taxon>Marasmiineae</taxon>
        <taxon>Mycenaceae</taxon>
        <taxon>Mycena</taxon>
    </lineage>
</organism>
<sequence>MYFHNAATHRMPRAQPAINPHWVPFFLSAVFPRTPTNRRDRYFDLYLGSEALPRASKPQSGAVHFQLPSGGEDSATTYVLSWPPALPAATVSPPSSAFPNSSCASVYYTPPTSPTGTPANTPTSLSGTSAVSTPSTDHSSLDTPQEPTIDVIDLTGDEDRLVSLTKAQVHAKPSPRRLREPKPKGVGPPPRQRTACTADHEKHGL</sequence>
<feature type="region of interest" description="Disordered" evidence="1">
    <location>
        <begin position="112"/>
        <end position="147"/>
    </location>
</feature>
<evidence type="ECO:0000256" key="1">
    <source>
        <dbReference type="SAM" id="MobiDB-lite"/>
    </source>
</evidence>
<keyword evidence="3" id="KW-1185">Reference proteome</keyword>
<accession>A0A8H7D390</accession>
<evidence type="ECO:0000313" key="2">
    <source>
        <dbReference type="EMBL" id="KAF7357792.1"/>
    </source>
</evidence>
<dbReference type="AlphaFoldDB" id="A0A8H7D390"/>
<dbReference type="EMBL" id="JACAZI010000006">
    <property type="protein sequence ID" value="KAF7357792.1"/>
    <property type="molecule type" value="Genomic_DNA"/>
</dbReference>
<feature type="compositionally biased region" description="Low complexity" evidence="1">
    <location>
        <begin position="114"/>
        <end position="123"/>
    </location>
</feature>
<evidence type="ECO:0000313" key="3">
    <source>
        <dbReference type="Proteomes" id="UP000620124"/>
    </source>
</evidence>
<dbReference type="Proteomes" id="UP000620124">
    <property type="component" value="Unassembled WGS sequence"/>
</dbReference>
<name>A0A8H7D390_9AGAR</name>
<proteinExistence type="predicted"/>
<dbReference type="OrthoDB" id="3034641at2759"/>
<comment type="caution">
    <text evidence="2">The sequence shown here is derived from an EMBL/GenBank/DDBJ whole genome shotgun (WGS) entry which is preliminary data.</text>
</comment>
<gene>
    <name evidence="2" type="ORF">MVEN_00825200</name>
</gene>
<feature type="compositionally biased region" description="Polar residues" evidence="1">
    <location>
        <begin position="124"/>
        <end position="146"/>
    </location>
</feature>